<keyword evidence="2" id="KW-1185">Reference proteome</keyword>
<evidence type="ECO:0000313" key="1">
    <source>
        <dbReference type="EMBL" id="KAK5275807.1"/>
    </source>
</evidence>
<gene>
    <name evidence="1" type="ORF">LTR16_012102</name>
</gene>
<feature type="non-terminal residue" evidence="1">
    <location>
        <position position="1"/>
    </location>
</feature>
<feature type="non-terminal residue" evidence="1">
    <location>
        <position position="111"/>
    </location>
</feature>
<sequence>SGATFLYKKYVHPFLEQHEAYIDKAITEGHEKAKAAGLQYLKQAIELFKVKVLGMPPRQQTPPHSRQASYTENLFSRFNMPSARGAFAGAAGVGGANDLFALLGSALQQNT</sequence>
<protein>
    <submittedName>
        <fullName evidence="1">Uncharacterized protein</fullName>
    </submittedName>
</protein>
<evidence type="ECO:0000313" key="2">
    <source>
        <dbReference type="Proteomes" id="UP001357485"/>
    </source>
</evidence>
<organism evidence="1 2">
    <name type="scientific">Cryomyces antarcticus</name>
    <dbReference type="NCBI Taxonomy" id="329879"/>
    <lineage>
        <taxon>Eukaryota</taxon>
        <taxon>Fungi</taxon>
        <taxon>Dikarya</taxon>
        <taxon>Ascomycota</taxon>
        <taxon>Pezizomycotina</taxon>
        <taxon>Dothideomycetes</taxon>
        <taxon>Dothideomycetes incertae sedis</taxon>
        <taxon>Cryomyces</taxon>
    </lineage>
</organism>
<proteinExistence type="predicted"/>
<name>A0ABR0M0R8_9PEZI</name>
<accession>A0ABR0M0R8</accession>
<reference evidence="1 2" key="1">
    <citation type="submission" date="2023-08" db="EMBL/GenBank/DDBJ databases">
        <title>Black Yeasts Isolated from many extreme environments.</title>
        <authorList>
            <person name="Coleine C."/>
            <person name="Stajich J.E."/>
            <person name="Selbmann L."/>
        </authorList>
    </citation>
    <scope>NUCLEOTIDE SEQUENCE [LARGE SCALE GENOMIC DNA]</scope>
    <source>
        <strain evidence="1 2">CCFEE 536</strain>
    </source>
</reference>
<dbReference type="EMBL" id="JAVRRA010004055">
    <property type="protein sequence ID" value="KAK5275807.1"/>
    <property type="molecule type" value="Genomic_DNA"/>
</dbReference>
<comment type="caution">
    <text evidence="1">The sequence shown here is derived from an EMBL/GenBank/DDBJ whole genome shotgun (WGS) entry which is preliminary data.</text>
</comment>
<dbReference type="Proteomes" id="UP001357485">
    <property type="component" value="Unassembled WGS sequence"/>
</dbReference>